<dbReference type="EnsemblPlants" id="AET6Gv20301200.3">
    <property type="protein sequence ID" value="AET6Gv20301200.3"/>
    <property type="gene ID" value="AET6Gv20301200"/>
</dbReference>
<keyword evidence="13" id="KW-1185">Reference proteome</keyword>
<evidence type="ECO:0000256" key="8">
    <source>
        <dbReference type="ARBA" id="ARBA00023242"/>
    </source>
</evidence>
<dbReference type="GO" id="GO:0051731">
    <property type="term" value="F:polynucleotide 5'-hydroxyl-kinase activity"/>
    <property type="evidence" value="ECO:0007669"/>
    <property type="project" value="InterPro"/>
</dbReference>
<evidence type="ECO:0000256" key="9">
    <source>
        <dbReference type="SAM" id="MobiDB-lite"/>
    </source>
</evidence>
<reference evidence="12" key="5">
    <citation type="journal article" date="2021" name="G3 (Bethesda)">
        <title>Aegilops tauschii genome assembly Aet v5.0 features greater sequence contiguity and improved annotation.</title>
        <authorList>
            <person name="Wang L."/>
            <person name="Zhu T."/>
            <person name="Rodriguez J.C."/>
            <person name="Deal K.R."/>
            <person name="Dubcovsky J."/>
            <person name="McGuire P.E."/>
            <person name="Lux T."/>
            <person name="Spannagl M."/>
            <person name="Mayer K.F.X."/>
            <person name="Baldrich P."/>
            <person name="Meyers B.C."/>
            <person name="Huo N."/>
            <person name="Gu Y.Q."/>
            <person name="Zhou H."/>
            <person name="Devos K.M."/>
            <person name="Bennetzen J.L."/>
            <person name="Unver T."/>
            <person name="Budak H."/>
            <person name="Gulick P.J."/>
            <person name="Galiba G."/>
            <person name="Kalapos B."/>
            <person name="Nelson D.R."/>
            <person name="Li P."/>
            <person name="You F.M."/>
            <person name="Luo M.C."/>
            <person name="Dvorak J."/>
        </authorList>
    </citation>
    <scope>NUCLEOTIDE SEQUENCE [LARGE SCALE GENOMIC DNA]</scope>
    <source>
        <strain evidence="12">cv. AL8/78</strain>
    </source>
</reference>
<dbReference type="FunFam" id="3.40.50.300:FF:001377">
    <property type="entry name" value="Nucleolar protein 9"/>
    <property type="match status" value="1"/>
</dbReference>
<feature type="compositionally biased region" description="Gly residues" evidence="9">
    <location>
        <begin position="1"/>
        <end position="11"/>
    </location>
</feature>
<keyword evidence="5" id="KW-0547">Nucleotide-binding</keyword>
<keyword evidence="3" id="KW-0698">rRNA processing</keyword>
<name>A0A453NB32_AEGTS</name>
<evidence type="ECO:0000256" key="3">
    <source>
        <dbReference type="ARBA" id="ARBA00022552"/>
    </source>
</evidence>
<reference evidence="12" key="4">
    <citation type="submission" date="2019-03" db="UniProtKB">
        <authorList>
            <consortium name="EnsemblPlants"/>
        </authorList>
    </citation>
    <scope>IDENTIFICATION</scope>
</reference>
<dbReference type="PANTHER" id="PTHR12755:SF3">
    <property type="entry name" value="POLYNUCLEOTIDE 5'-HYDROXYL-KINASE NOL9"/>
    <property type="match status" value="1"/>
</dbReference>
<comment type="similarity">
    <text evidence="2">Belongs to the Clp1 family. NOL9/GRC3 subfamily.</text>
</comment>
<organism evidence="12 13">
    <name type="scientific">Aegilops tauschii subsp. strangulata</name>
    <name type="common">Goatgrass</name>
    <dbReference type="NCBI Taxonomy" id="200361"/>
    <lineage>
        <taxon>Eukaryota</taxon>
        <taxon>Viridiplantae</taxon>
        <taxon>Streptophyta</taxon>
        <taxon>Embryophyta</taxon>
        <taxon>Tracheophyta</taxon>
        <taxon>Spermatophyta</taxon>
        <taxon>Magnoliopsida</taxon>
        <taxon>Liliopsida</taxon>
        <taxon>Poales</taxon>
        <taxon>Poaceae</taxon>
        <taxon>BOP clade</taxon>
        <taxon>Pooideae</taxon>
        <taxon>Triticodae</taxon>
        <taxon>Triticeae</taxon>
        <taxon>Triticinae</taxon>
        <taxon>Aegilops</taxon>
    </lineage>
</organism>
<evidence type="ECO:0000256" key="1">
    <source>
        <dbReference type="ARBA" id="ARBA00004604"/>
    </source>
</evidence>
<accession>A0A453NB32</accession>
<comment type="subcellular location">
    <subcellularLocation>
        <location evidence="1">Nucleus</location>
        <location evidence="1">Nucleolus</location>
    </subcellularLocation>
</comment>
<dbReference type="Gene3D" id="3.40.50.300">
    <property type="entry name" value="P-loop containing nucleotide triphosphate hydrolases"/>
    <property type="match status" value="1"/>
</dbReference>
<dbReference type="Proteomes" id="UP000015105">
    <property type="component" value="Chromosome 6D"/>
</dbReference>
<keyword evidence="8" id="KW-0539">Nucleus</keyword>
<keyword evidence="6" id="KW-0418">Kinase</keyword>
<evidence type="ECO:0000256" key="5">
    <source>
        <dbReference type="ARBA" id="ARBA00022741"/>
    </source>
</evidence>
<evidence type="ECO:0000256" key="7">
    <source>
        <dbReference type="ARBA" id="ARBA00022840"/>
    </source>
</evidence>
<reference evidence="13" key="1">
    <citation type="journal article" date="2014" name="Science">
        <title>Ancient hybridizations among the ancestral genomes of bread wheat.</title>
        <authorList>
            <consortium name="International Wheat Genome Sequencing Consortium,"/>
            <person name="Marcussen T."/>
            <person name="Sandve S.R."/>
            <person name="Heier L."/>
            <person name="Spannagl M."/>
            <person name="Pfeifer M."/>
            <person name="Jakobsen K.S."/>
            <person name="Wulff B.B."/>
            <person name="Steuernagel B."/>
            <person name="Mayer K.F."/>
            <person name="Olsen O.A."/>
        </authorList>
    </citation>
    <scope>NUCLEOTIDE SEQUENCE [LARGE SCALE GENOMIC DNA]</scope>
    <source>
        <strain evidence="13">cv. AL8/78</strain>
    </source>
</reference>
<keyword evidence="7" id="KW-0067">ATP-binding</keyword>
<sequence length="381" mass="41988">EMERGAMGGGEGSEEARGREREWEEAAEAVAYDSCTWPPPVVVVCGPGNSGKSAFARLLLNTLLARYKRVAYLDTDVGQPEFTPPGFVSLHVLEEQAKDLTMLYLRAPKRCFFFGDVAAHKNPKLLLSYIFGLYDYFLKELYRFNVADNPHKSAIPIVINTSGWVKGIGLHVLSEILRYISPTDVIRLNTTTEGKNLPGGAFWLDAHEGDSQVNLVEIHAAQNSPRHLLVKKEARMIRDLRLIAYFRQCLPRDFPIFSSDDLVQGIAAIDPFQLPLSKIQVIDLHSQISGDSVYDFLAGTIVGIGSSSSVPLSTECSSPWCMGLGFVKAIDIPGDCIHLITPVPHQLIENVDIIFPSCIAVPDGLFQVNISDAFKLCICPV</sequence>
<dbReference type="InterPro" id="IPR027417">
    <property type="entry name" value="P-loop_NTPase"/>
</dbReference>
<dbReference type="InterPro" id="IPR032319">
    <property type="entry name" value="CLP1_P"/>
</dbReference>
<dbReference type="STRING" id="200361.A0A453NB32"/>
<dbReference type="Pfam" id="PF16575">
    <property type="entry name" value="CLP1_P"/>
    <property type="match status" value="1"/>
</dbReference>
<feature type="domain" description="NOL9 C-terminal" evidence="11">
    <location>
        <begin position="268"/>
        <end position="359"/>
    </location>
</feature>
<dbReference type="GO" id="GO:0005730">
    <property type="term" value="C:nucleolus"/>
    <property type="evidence" value="ECO:0007669"/>
    <property type="project" value="UniProtKB-SubCell"/>
</dbReference>
<evidence type="ECO:0000256" key="6">
    <source>
        <dbReference type="ARBA" id="ARBA00022777"/>
    </source>
</evidence>
<dbReference type="PANTHER" id="PTHR12755">
    <property type="entry name" value="CLEAVAGE/POLYADENYLATION FACTOR IA SUBUNIT CLP1P"/>
    <property type="match status" value="1"/>
</dbReference>
<dbReference type="GO" id="GO:0005524">
    <property type="term" value="F:ATP binding"/>
    <property type="evidence" value="ECO:0007669"/>
    <property type="project" value="UniProtKB-KW"/>
</dbReference>
<dbReference type="InterPro" id="IPR057570">
    <property type="entry name" value="NOL9_C"/>
</dbReference>
<evidence type="ECO:0000259" key="11">
    <source>
        <dbReference type="Pfam" id="PF25467"/>
    </source>
</evidence>
<feature type="region of interest" description="Disordered" evidence="9">
    <location>
        <begin position="1"/>
        <end position="22"/>
    </location>
</feature>
<dbReference type="AlphaFoldDB" id="A0A453NB32"/>
<dbReference type="GO" id="GO:0000448">
    <property type="term" value="P:cleavage in ITS2 between 5.8S rRNA and LSU-rRNA of tricistronic rRNA transcript (SSU-rRNA, 5.8S rRNA, LSU-rRNA)"/>
    <property type="evidence" value="ECO:0007669"/>
    <property type="project" value="TreeGrafter"/>
</dbReference>
<dbReference type="SUPFAM" id="SSF52540">
    <property type="entry name" value="P-loop containing nucleoside triphosphate hydrolases"/>
    <property type="match status" value="1"/>
</dbReference>
<dbReference type="InterPro" id="IPR045116">
    <property type="entry name" value="Clp1/Grc3"/>
</dbReference>
<proteinExistence type="inferred from homology"/>
<evidence type="ECO:0000256" key="4">
    <source>
        <dbReference type="ARBA" id="ARBA00022679"/>
    </source>
</evidence>
<evidence type="ECO:0000256" key="2">
    <source>
        <dbReference type="ARBA" id="ARBA00011003"/>
    </source>
</evidence>
<reference evidence="13" key="2">
    <citation type="journal article" date="2017" name="Nat. Plants">
        <title>The Aegilops tauschii genome reveals multiple impacts of transposons.</title>
        <authorList>
            <person name="Zhao G."/>
            <person name="Zou C."/>
            <person name="Li K."/>
            <person name="Wang K."/>
            <person name="Li T."/>
            <person name="Gao L."/>
            <person name="Zhang X."/>
            <person name="Wang H."/>
            <person name="Yang Z."/>
            <person name="Liu X."/>
            <person name="Jiang W."/>
            <person name="Mao L."/>
            <person name="Kong X."/>
            <person name="Jiao Y."/>
            <person name="Jia J."/>
        </authorList>
    </citation>
    <scope>NUCLEOTIDE SEQUENCE [LARGE SCALE GENOMIC DNA]</scope>
    <source>
        <strain evidence="13">cv. AL8/78</strain>
    </source>
</reference>
<evidence type="ECO:0000313" key="13">
    <source>
        <dbReference type="Proteomes" id="UP000015105"/>
    </source>
</evidence>
<dbReference type="Pfam" id="PF25467">
    <property type="entry name" value="NOL9_C"/>
    <property type="match status" value="1"/>
</dbReference>
<feature type="domain" description="Clp1 P-loop" evidence="10">
    <location>
        <begin position="46"/>
        <end position="247"/>
    </location>
</feature>
<dbReference type="Gramene" id="AET6Gv20301200.3">
    <property type="protein sequence ID" value="AET6Gv20301200.3"/>
    <property type="gene ID" value="AET6Gv20301200"/>
</dbReference>
<evidence type="ECO:0000259" key="10">
    <source>
        <dbReference type="Pfam" id="PF16575"/>
    </source>
</evidence>
<protein>
    <submittedName>
        <fullName evidence="12">Uncharacterized protein</fullName>
    </submittedName>
</protein>
<keyword evidence="4" id="KW-0808">Transferase</keyword>
<evidence type="ECO:0000313" key="12">
    <source>
        <dbReference type="EnsemblPlants" id="AET6Gv20301200.3"/>
    </source>
</evidence>
<reference evidence="12" key="3">
    <citation type="journal article" date="2017" name="Nature">
        <title>Genome sequence of the progenitor of the wheat D genome Aegilops tauschii.</title>
        <authorList>
            <person name="Luo M.C."/>
            <person name="Gu Y.Q."/>
            <person name="Puiu D."/>
            <person name="Wang H."/>
            <person name="Twardziok S.O."/>
            <person name="Deal K.R."/>
            <person name="Huo N."/>
            <person name="Zhu T."/>
            <person name="Wang L."/>
            <person name="Wang Y."/>
            <person name="McGuire P.E."/>
            <person name="Liu S."/>
            <person name="Long H."/>
            <person name="Ramasamy R.K."/>
            <person name="Rodriguez J.C."/>
            <person name="Van S.L."/>
            <person name="Yuan L."/>
            <person name="Wang Z."/>
            <person name="Xia Z."/>
            <person name="Xiao L."/>
            <person name="Anderson O.D."/>
            <person name="Ouyang S."/>
            <person name="Liang Y."/>
            <person name="Zimin A.V."/>
            <person name="Pertea G."/>
            <person name="Qi P."/>
            <person name="Bennetzen J.L."/>
            <person name="Dai X."/>
            <person name="Dawson M.W."/>
            <person name="Muller H.G."/>
            <person name="Kugler K."/>
            <person name="Rivarola-Duarte L."/>
            <person name="Spannagl M."/>
            <person name="Mayer K.F.X."/>
            <person name="Lu F.H."/>
            <person name="Bevan M.W."/>
            <person name="Leroy P."/>
            <person name="Li P."/>
            <person name="You F.M."/>
            <person name="Sun Q."/>
            <person name="Liu Z."/>
            <person name="Lyons E."/>
            <person name="Wicker T."/>
            <person name="Salzberg S.L."/>
            <person name="Devos K.M."/>
            <person name="Dvorak J."/>
        </authorList>
    </citation>
    <scope>NUCLEOTIDE SEQUENCE [LARGE SCALE GENOMIC DNA]</scope>
    <source>
        <strain evidence="12">cv. AL8/78</strain>
    </source>
</reference>